<evidence type="ECO:0000313" key="2">
    <source>
        <dbReference type="Proteomes" id="UP000006643"/>
    </source>
</evidence>
<dbReference type="EMBL" id="DS028150">
    <property type="protein sequence ID" value="EEY62367.1"/>
    <property type="molecule type" value="Genomic_DNA"/>
</dbReference>
<dbReference type="OMA" id="NDIMQKS"/>
<dbReference type="InParanoid" id="D0NP25"/>
<dbReference type="KEGG" id="pif:PITG_14795"/>
<sequence length="137" mass="15083">MAAGSSLLSYGKFYTKPLDFKADAWRQCPGVQYVLCIRIGPELNVCQNRLHSIVNRQFEDSRKQPMNIDNNSGLVVDSRRLLGLPPGTNLPAGFNDPVQFNNIDAISCFWLPSNGTSGYGGQGNDIMQKSQGAMSRK</sequence>
<keyword evidence="2" id="KW-1185">Reference proteome</keyword>
<dbReference type="VEuPathDB" id="FungiDB:PITG_14795"/>
<dbReference type="OrthoDB" id="69505at2759"/>
<gene>
    <name evidence="1" type="ORF">PITG_14795</name>
</gene>
<dbReference type="GeneID" id="9474175"/>
<proteinExistence type="predicted"/>
<name>D0NP25_PHYIT</name>
<dbReference type="AlphaFoldDB" id="D0NP25"/>
<evidence type="ECO:0000313" key="1">
    <source>
        <dbReference type="EMBL" id="EEY62367.1"/>
    </source>
</evidence>
<accession>D0NP25</accession>
<reference evidence="2" key="1">
    <citation type="journal article" date="2009" name="Nature">
        <title>Genome sequence and analysis of the Irish potato famine pathogen Phytophthora infestans.</title>
        <authorList>
            <consortium name="The Broad Institute Genome Sequencing Platform"/>
            <person name="Haas B.J."/>
            <person name="Kamoun S."/>
            <person name="Zody M.C."/>
            <person name="Jiang R.H."/>
            <person name="Handsaker R.E."/>
            <person name="Cano L.M."/>
            <person name="Grabherr M."/>
            <person name="Kodira C.D."/>
            <person name="Raffaele S."/>
            <person name="Torto-Alalibo T."/>
            <person name="Bozkurt T.O."/>
            <person name="Ah-Fong A.M."/>
            <person name="Alvarado L."/>
            <person name="Anderson V.L."/>
            <person name="Armstrong M.R."/>
            <person name="Avrova A."/>
            <person name="Baxter L."/>
            <person name="Beynon J."/>
            <person name="Boevink P.C."/>
            <person name="Bollmann S.R."/>
            <person name="Bos J.I."/>
            <person name="Bulone V."/>
            <person name="Cai G."/>
            <person name="Cakir C."/>
            <person name="Carrington J.C."/>
            <person name="Chawner M."/>
            <person name="Conti L."/>
            <person name="Costanzo S."/>
            <person name="Ewan R."/>
            <person name="Fahlgren N."/>
            <person name="Fischbach M.A."/>
            <person name="Fugelstad J."/>
            <person name="Gilroy E.M."/>
            <person name="Gnerre S."/>
            <person name="Green P.J."/>
            <person name="Grenville-Briggs L.J."/>
            <person name="Griffith J."/>
            <person name="Grunwald N.J."/>
            <person name="Horn K."/>
            <person name="Horner N.R."/>
            <person name="Hu C.H."/>
            <person name="Huitema E."/>
            <person name="Jeong D.H."/>
            <person name="Jones A.M."/>
            <person name="Jones J.D."/>
            <person name="Jones R.W."/>
            <person name="Karlsson E.K."/>
            <person name="Kunjeti S.G."/>
            <person name="Lamour K."/>
            <person name="Liu Z."/>
            <person name="Ma L."/>
            <person name="Maclean D."/>
            <person name="Chibucos M.C."/>
            <person name="McDonald H."/>
            <person name="McWalters J."/>
            <person name="Meijer H.J."/>
            <person name="Morgan W."/>
            <person name="Morris P.F."/>
            <person name="Munro C.A."/>
            <person name="O'Neill K."/>
            <person name="Ospina-Giraldo M."/>
            <person name="Pinzon A."/>
            <person name="Pritchard L."/>
            <person name="Ramsahoye B."/>
            <person name="Ren Q."/>
            <person name="Restrepo S."/>
            <person name="Roy S."/>
            <person name="Sadanandom A."/>
            <person name="Savidor A."/>
            <person name="Schornack S."/>
            <person name="Schwartz D.C."/>
            <person name="Schumann U.D."/>
            <person name="Schwessinger B."/>
            <person name="Seyer L."/>
            <person name="Sharpe T."/>
            <person name="Silvar C."/>
            <person name="Song J."/>
            <person name="Studholme D.J."/>
            <person name="Sykes S."/>
            <person name="Thines M."/>
            <person name="van de Vondervoort P.J."/>
            <person name="Phuntumart V."/>
            <person name="Wawra S."/>
            <person name="Weide R."/>
            <person name="Win J."/>
            <person name="Young C."/>
            <person name="Zhou S."/>
            <person name="Fry W."/>
            <person name="Meyers B.C."/>
            <person name="van West P."/>
            <person name="Ristaino J."/>
            <person name="Govers F."/>
            <person name="Birch P.R."/>
            <person name="Whisson S.C."/>
            <person name="Judelson H.S."/>
            <person name="Nusbaum C."/>
        </authorList>
    </citation>
    <scope>NUCLEOTIDE SEQUENCE [LARGE SCALE GENOMIC DNA]</scope>
    <source>
        <strain evidence="2">T30-4</strain>
    </source>
</reference>
<protein>
    <submittedName>
        <fullName evidence="1">Uncharacterized protein</fullName>
    </submittedName>
</protein>
<organism evidence="1 2">
    <name type="scientific">Phytophthora infestans (strain T30-4)</name>
    <name type="common">Potato late blight agent</name>
    <dbReference type="NCBI Taxonomy" id="403677"/>
    <lineage>
        <taxon>Eukaryota</taxon>
        <taxon>Sar</taxon>
        <taxon>Stramenopiles</taxon>
        <taxon>Oomycota</taxon>
        <taxon>Peronosporomycetes</taxon>
        <taxon>Peronosporales</taxon>
        <taxon>Peronosporaceae</taxon>
        <taxon>Phytophthora</taxon>
    </lineage>
</organism>
<dbReference type="RefSeq" id="XP_002899003.1">
    <property type="nucleotide sequence ID" value="XM_002898957.1"/>
</dbReference>
<dbReference type="HOGENOM" id="CLU_1869154_0_0_1"/>
<dbReference type="Proteomes" id="UP000006643">
    <property type="component" value="Unassembled WGS sequence"/>
</dbReference>